<evidence type="ECO:0000256" key="3">
    <source>
        <dbReference type="ARBA" id="ARBA00009714"/>
    </source>
</evidence>
<keyword evidence="7" id="KW-0072">Autophagy</keyword>
<reference evidence="12 13" key="1">
    <citation type="submission" date="2024-05" db="EMBL/GenBank/DDBJ databases">
        <title>Culex pipiens pipiens assembly and annotation.</title>
        <authorList>
            <person name="Alout H."/>
            <person name="Durand T."/>
        </authorList>
    </citation>
    <scope>NUCLEOTIDE SEQUENCE [LARGE SCALE GENOMIC DNA]</scope>
    <source>
        <strain evidence="12">HA-2024</strain>
        <tissue evidence="12">Whole body</tissue>
    </source>
</reference>
<dbReference type="Proteomes" id="UP001562425">
    <property type="component" value="Unassembled WGS sequence"/>
</dbReference>
<evidence type="ECO:0000256" key="6">
    <source>
        <dbReference type="ARBA" id="ARBA00022824"/>
    </source>
</evidence>
<dbReference type="GO" id="GO:0006869">
    <property type="term" value="P:lipid transport"/>
    <property type="evidence" value="ECO:0007669"/>
    <property type="project" value="UniProtKB-KW"/>
</dbReference>
<evidence type="ECO:0000313" key="12">
    <source>
        <dbReference type="EMBL" id="KAL1401642.1"/>
    </source>
</evidence>
<dbReference type="PANTHER" id="PTHR13190:SF1">
    <property type="entry name" value="AUTOPHAGY-RELATED 2, ISOFORM A"/>
    <property type="match status" value="1"/>
</dbReference>
<sequence length="56" mass="6712">MPWYAPWSNVIKKKVCRFLLQRYLGQFLEERLSLDQLTVDFYNGTGTVYDVTLYCQ</sequence>
<evidence type="ECO:0000256" key="8">
    <source>
        <dbReference type="ARBA" id="ARBA00023055"/>
    </source>
</evidence>
<organism evidence="12 13">
    <name type="scientific">Culex pipiens pipiens</name>
    <name type="common">Northern house mosquito</name>
    <dbReference type="NCBI Taxonomy" id="38569"/>
    <lineage>
        <taxon>Eukaryota</taxon>
        <taxon>Metazoa</taxon>
        <taxon>Ecdysozoa</taxon>
        <taxon>Arthropoda</taxon>
        <taxon>Hexapoda</taxon>
        <taxon>Insecta</taxon>
        <taxon>Pterygota</taxon>
        <taxon>Neoptera</taxon>
        <taxon>Endopterygota</taxon>
        <taxon>Diptera</taxon>
        <taxon>Nematocera</taxon>
        <taxon>Culicoidea</taxon>
        <taxon>Culicidae</taxon>
        <taxon>Culicinae</taxon>
        <taxon>Culicini</taxon>
        <taxon>Culex</taxon>
        <taxon>Culex</taxon>
    </lineage>
</organism>
<comment type="catalytic activity">
    <reaction evidence="10">
        <text>a 1,2-diacyl-sn-glycero-3-phospho-L-serine(in) = a 1,2-diacyl-sn-glycero-3-phospho-L-serine(out)</text>
        <dbReference type="Rhea" id="RHEA:38663"/>
        <dbReference type="ChEBI" id="CHEBI:57262"/>
    </reaction>
</comment>
<dbReference type="GO" id="GO:0005789">
    <property type="term" value="C:endoplasmic reticulum membrane"/>
    <property type="evidence" value="ECO:0007669"/>
    <property type="project" value="UniProtKB-SubCell"/>
</dbReference>
<evidence type="ECO:0000256" key="1">
    <source>
        <dbReference type="ARBA" id="ARBA00004406"/>
    </source>
</evidence>
<keyword evidence="8" id="KW-0445">Lipid transport</keyword>
<evidence type="ECO:0000313" key="13">
    <source>
        <dbReference type="Proteomes" id="UP001562425"/>
    </source>
</evidence>
<keyword evidence="13" id="KW-1185">Reference proteome</keyword>
<comment type="similarity">
    <text evidence="3">Belongs to the ATG2 family.</text>
</comment>
<dbReference type="GO" id="GO:0006914">
    <property type="term" value="P:autophagy"/>
    <property type="evidence" value="ECO:0007669"/>
    <property type="project" value="UniProtKB-KW"/>
</dbReference>
<evidence type="ECO:0000256" key="9">
    <source>
        <dbReference type="ARBA" id="ARBA00023136"/>
    </source>
</evidence>
<dbReference type="GO" id="GO:0034045">
    <property type="term" value="C:phagophore assembly site membrane"/>
    <property type="evidence" value="ECO:0007669"/>
    <property type="project" value="UniProtKB-SubCell"/>
</dbReference>
<gene>
    <name evidence="12" type="ORF">pipiens_020004</name>
</gene>
<name>A0ABD1DPZ9_CULPP</name>
<dbReference type="AlphaFoldDB" id="A0ABD1DPZ9"/>
<dbReference type="EMBL" id="JBEHCU010004408">
    <property type="protein sequence ID" value="KAL1401642.1"/>
    <property type="molecule type" value="Genomic_DNA"/>
</dbReference>
<accession>A0ABD1DPZ9</accession>
<evidence type="ECO:0000256" key="7">
    <source>
        <dbReference type="ARBA" id="ARBA00023006"/>
    </source>
</evidence>
<evidence type="ECO:0000256" key="2">
    <source>
        <dbReference type="ARBA" id="ARBA00004623"/>
    </source>
</evidence>
<keyword evidence="9" id="KW-0472">Membrane</keyword>
<feature type="non-terminal residue" evidence="12">
    <location>
        <position position="56"/>
    </location>
</feature>
<dbReference type="PANTHER" id="PTHR13190">
    <property type="entry name" value="AUTOPHAGY-RELATED 2, ISOFORM A"/>
    <property type="match status" value="1"/>
</dbReference>
<comment type="caution">
    <text evidence="12">The sequence shown here is derived from an EMBL/GenBank/DDBJ whole genome shotgun (WGS) entry which is preliminary data.</text>
</comment>
<keyword evidence="5" id="KW-0813">Transport</keyword>
<evidence type="ECO:0000256" key="5">
    <source>
        <dbReference type="ARBA" id="ARBA00022448"/>
    </source>
</evidence>
<evidence type="ECO:0000256" key="11">
    <source>
        <dbReference type="ARBA" id="ARBA00024615"/>
    </source>
</evidence>
<evidence type="ECO:0000256" key="10">
    <source>
        <dbReference type="ARBA" id="ARBA00024479"/>
    </source>
</evidence>
<keyword evidence="6" id="KW-0256">Endoplasmic reticulum</keyword>
<proteinExistence type="inferred from homology"/>
<protein>
    <recommendedName>
        <fullName evidence="4">Autophagy-related protein 2</fullName>
    </recommendedName>
</protein>
<comment type="subcellular location">
    <subcellularLocation>
        <location evidence="1">Endoplasmic reticulum membrane</location>
        <topology evidence="1">Peripheral membrane protein</topology>
    </subcellularLocation>
    <subcellularLocation>
        <location evidence="2">Preautophagosomal structure membrane</location>
        <topology evidence="2">Peripheral membrane protein</topology>
    </subcellularLocation>
</comment>
<comment type="catalytic activity">
    <reaction evidence="11">
        <text>a 1,2-diacyl-sn-glycero-3-phosphoethanolamine(in) = a 1,2-diacyl-sn-glycero-3-phosphoethanolamine(out)</text>
        <dbReference type="Rhea" id="RHEA:38895"/>
        <dbReference type="ChEBI" id="CHEBI:64612"/>
    </reaction>
</comment>
<dbReference type="InterPro" id="IPR026849">
    <property type="entry name" value="ATG2"/>
</dbReference>
<evidence type="ECO:0000256" key="4">
    <source>
        <dbReference type="ARBA" id="ARBA00018070"/>
    </source>
</evidence>